<sequence length="47" mass="4659">MVGTGSAHGVSAGRGCEERGGACGSMRGGSRAARLMRRDSYGLAATS</sequence>
<reference evidence="2 3" key="1">
    <citation type="submission" date="2015-11" db="EMBL/GenBank/DDBJ databases">
        <title>Genome sequences of Lysobacter enzymogenes strain C3 and Lysobacter antibioticus ATCC 29479.</title>
        <authorList>
            <person name="Kobayashi D.Y."/>
        </authorList>
    </citation>
    <scope>NUCLEOTIDE SEQUENCE [LARGE SCALE GENOMIC DNA]</scope>
    <source>
        <strain evidence="2 3">C3</strain>
    </source>
</reference>
<dbReference type="EMBL" id="CP013140">
    <property type="protein sequence ID" value="ALN58641.1"/>
    <property type="molecule type" value="Genomic_DNA"/>
</dbReference>
<organism evidence="2 3">
    <name type="scientific">Lysobacter enzymogenes</name>
    <dbReference type="NCBI Taxonomy" id="69"/>
    <lineage>
        <taxon>Bacteria</taxon>
        <taxon>Pseudomonadati</taxon>
        <taxon>Pseudomonadota</taxon>
        <taxon>Gammaproteobacteria</taxon>
        <taxon>Lysobacterales</taxon>
        <taxon>Lysobacteraceae</taxon>
        <taxon>Lysobacter</taxon>
    </lineage>
</organism>
<evidence type="ECO:0000313" key="2">
    <source>
        <dbReference type="EMBL" id="ALN58641.1"/>
    </source>
</evidence>
<dbReference type="AlphaFoldDB" id="A0A0S2DJQ6"/>
<name>A0A0S2DJQ6_LYSEN</name>
<evidence type="ECO:0000256" key="1">
    <source>
        <dbReference type="SAM" id="MobiDB-lite"/>
    </source>
</evidence>
<feature type="region of interest" description="Disordered" evidence="1">
    <location>
        <begin position="1"/>
        <end position="30"/>
    </location>
</feature>
<evidence type="ECO:0000313" key="3">
    <source>
        <dbReference type="Proteomes" id="UP000061569"/>
    </source>
</evidence>
<dbReference type="KEGG" id="lez:GLE_3295"/>
<protein>
    <submittedName>
        <fullName evidence="2">Uncharacterized protein</fullName>
    </submittedName>
</protein>
<proteinExistence type="predicted"/>
<accession>A0A0S2DJQ6</accession>
<gene>
    <name evidence="2" type="ORF">GLE_3295</name>
</gene>
<dbReference type="Proteomes" id="UP000061569">
    <property type="component" value="Chromosome"/>
</dbReference>